<proteinExistence type="predicted"/>
<keyword evidence="4" id="KW-1185">Reference proteome</keyword>
<dbReference type="Pfam" id="PF03372">
    <property type="entry name" value="Exo_endo_phos"/>
    <property type="match status" value="1"/>
</dbReference>
<dbReference type="InterPro" id="IPR005135">
    <property type="entry name" value="Endo/exonuclease/phosphatase"/>
</dbReference>
<feature type="chain" id="PRO_5010245292" evidence="1">
    <location>
        <begin position="30"/>
        <end position="541"/>
    </location>
</feature>
<dbReference type="Pfam" id="PF13385">
    <property type="entry name" value="Laminin_G_3"/>
    <property type="match status" value="1"/>
</dbReference>
<protein>
    <submittedName>
        <fullName evidence="3">Exonuclease III</fullName>
    </submittedName>
</protein>
<dbReference type="PANTHER" id="PTHR41349:SF1">
    <property type="entry name" value="PROTEIN CBG08683"/>
    <property type="match status" value="1"/>
</dbReference>
<dbReference type="Proteomes" id="UP000183200">
    <property type="component" value="Unassembled WGS sequence"/>
</dbReference>
<evidence type="ECO:0000313" key="4">
    <source>
        <dbReference type="Proteomes" id="UP000183200"/>
    </source>
</evidence>
<dbReference type="AlphaFoldDB" id="A0A1G9SF69"/>
<dbReference type="GO" id="GO:0005975">
    <property type="term" value="P:carbohydrate metabolic process"/>
    <property type="evidence" value="ECO:0007669"/>
    <property type="project" value="UniProtKB-ARBA"/>
</dbReference>
<evidence type="ECO:0000256" key="1">
    <source>
        <dbReference type="SAM" id="SignalP"/>
    </source>
</evidence>
<keyword evidence="3" id="KW-0378">Hydrolase</keyword>
<name>A0A1G9SF69_9SPHI</name>
<dbReference type="SUPFAM" id="SSF56219">
    <property type="entry name" value="DNase I-like"/>
    <property type="match status" value="1"/>
</dbReference>
<accession>A0A1G9SF69</accession>
<reference evidence="4" key="1">
    <citation type="submission" date="2016-10" db="EMBL/GenBank/DDBJ databases">
        <authorList>
            <person name="Varghese N."/>
            <person name="Submissions S."/>
        </authorList>
    </citation>
    <scope>NUCLEOTIDE SEQUENCE [LARGE SCALE GENOMIC DNA]</scope>
    <source>
        <strain evidence="4">DSM 19110</strain>
    </source>
</reference>
<dbReference type="EMBL" id="FNGY01000003">
    <property type="protein sequence ID" value="SDM34089.1"/>
    <property type="molecule type" value="Genomic_DNA"/>
</dbReference>
<dbReference type="Gene3D" id="3.60.10.10">
    <property type="entry name" value="Endonuclease/exonuclease/phosphatase"/>
    <property type="match status" value="1"/>
</dbReference>
<dbReference type="STRING" id="430522.BFS30_02900"/>
<dbReference type="InterPro" id="IPR036691">
    <property type="entry name" value="Endo/exonu/phosph_ase_sf"/>
</dbReference>
<evidence type="ECO:0000313" key="3">
    <source>
        <dbReference type="EMBL" id="SDM34089.1"/>
    </source>
</evidence>
<dbReference type="PANTHER" id="PTHR41349">
    <property type="match status" value="1"/>
</dbReference>
<dbReference type="GO" id="GO:0004527">
    <property type="term" value="F:exonuclease activity"/>
    <property type="evidence" value="ECO:0007669"/>
    <property type="project" value="UniProtKB-KW"/>
</dbReference>
<keyword evidence="1" id="KW-0732">Signal</keyword>
<keyword evidence="3" id="KW-0269">Exonuclease</keyword>
<feature type="domain" description="Endonuclease/exonuclease/phosphatase" evidence="2">
    <location>
        <begin position="275"/>
        <end position="529"/>
    </location>
</feature>
<dbReference type="OrthoDB" id="9794261at2"/>
<dbReference type="Gene3D" id="2.60.120.200">
    <property type="match status" value="1"/>
</dbReference>
<sequence length="541" mass="61862">MVPEMIKYMMKLKMLMISALILALNNVNAQQPVYRLNFDDFSFKEHLTPKDSAYYAVDLQQSQYVKGLSGKALDLSSNAILRRPVKLDKGILPEFTEKTSFSLQIWVKTIANARMGTPIMGNKIAEDGATIGWQIYTQENGAWALLLNDGKQRYDYKPTAERQRINDGNWHQILFTVQRETHEVWIYLDGKNIAIYNTPGFGSLETKFSTVIGGSDEKWEYGSNAQWNAFNGFVDEVKVWNRAISVTEVQKQYLQFFPDRTKEETIVPDHLKVFTWNIWHGGHRYGQAVGLERVIETIKSSNADIVGLVETYGSGAVIADSLGYYFYLISANLSIMSRYPILETVREFHPSNFGGVTLKLGPEKKLIYLNTWLNYLPDVDASIRQEKKNAPQLIKEEASTRHAEIKEILKKIDPYLKNTDRLPVIMGGDFNMGSHLDWIEDTKAIHYGLTVEWPESLEMLKAGFTDSYRKLHRNPLSDPGLTWGVRAAPTTDLYGLRDRIDFIYYKGKGLNPIESRVIDYHPVMFPSDHAALITIFQLKKD</sequence>
<gene>
    <name evidence="3" type="ORF">SAMN05421820_103578</name>
</gene>
<dbReference type="SUPFAM" id="SSF49899">
    <property type="entry name" value="Concanavalin A-like lectins/glucanases"/>
    <property type="match status" value="1"/>
</dbReference>
<dbReference type="GO" id="GO:0004553">
    <property type="term" value="F:hydrolase activity, hydrolyzing O-glycosyl compounds"/>
    <property type="evidence" value="ECO:0007669"/>
    <property type="project" value="UniProtKB-ARBA"/>
</dbReference>
<organism evidence="3 4">
    <name type="scientific">Pedobacter steynii</name>
    <dbReference type="NCBI Taxonomy" id="430522"/>
    <lineage>
        <taxon>Bacteria</taxon>
        <taxon>Pseudomonadati</taxon>
        <taxon>Bacteroidota</taxon>
        <taxon>Sphingobacteriia</taxon>
        <taxon>Sphingobacteriales</taxon>
        <taxon>Sphingobacteriaceae</taxon>
        <taxon>Pedobacter</taxon>
    </lineage>
</organism>
<keyword evidence="3" id="KW-0540">Nuclease</keyword>
<evidence type="ECO:0000259" key="2">
    <source>
        <dbReference type="Pfam" id="PF03372"/>
    </source>
</evidence>
<feature type="signal peptide" evidence="1">
    <location>
        <begin position="1"/>
        <end position="29"/>
    </location>
</feature>
<dbReference type="InterPro" id="IPR013320">
    <property type="entry name" value="ConA-like_dom_sf"/>
</dbReference>